<dbReference type="Proteomes" id="UP001054857">
    <property type="component" value="Unassembled WGS sequence"/>
</dbReference>
<name>A0AAD3HQB8_9CHLO</name>
<evidence type="ECO:0000313" key="2">
    <source>
        <dbReference type="EMBL" id="GFR48740.1"/>
    </source>
</evidence>
<organism evidence="2 3">
    <name type="scientific">Astrephomene gubernaculifera</name>
    <dbReference type="NCBI Taxonomy" id="47775"/>
    <lineage>
        <taxon>Eukaryota</taxon>
        <taxon>Viridiplantae</taxon>
        <taxon>Chlorophyta</taxon>
        <taxon>core chlorophytes</taxon>
        <taxon>Chlorophyceae</taxon>
        <taxon>CS clade</taxon>
        <taxon>Chlamydomonadales</taxon>
        <taxon>Astrephomenaceae</taxon>
        <taxon>Astrephomene</taxon>
    </lineage>
</organism>
<dbReference type="InterPro" id="IPR026741">
    <property type="entry name" value="SNO"/>
</dbReference>
<dbReference type="GO" id="GO:0006355">
    <property type="term" value="P:regulation of DNA-templated transcription"/>
    <property type="evidence" value="ECO:0007669"/>
    <property type="project" value="InterPro"/>
</dbReference>
<dbReference type="InterPro" id="IPR039187">
    <property type="entry name" value="SNO_AAA"/>
</dbReference>
<reference evidence="2 3" key="1">
    <citation type="journal article" date="2021" name="Sci. Rep.">
        <title>Genome sequencing of the multicellular alga Astrephomene provides insights into convergent evolution of germ-soma differentiation.</title>
        <authorList>
            <person name="Yamashita S."/>
            <person name="Yamamoto K."/>
            <person name="Matsuzaki R."/>
            <person name="Suzuki S."/>
            <person name="Yamaguchi H."/>
            <person name="Hirooka S."/>
            <person name="Minakuchi Y."/>
            <person name="Miyagishima S."/>
            <person name="Kawachi M."/>
            <person name="Toyoda A."/>
            <person name="Nozaki H."/>
        </authorList>
    </citation>
    <scope>NUCLEOTIDE SEQUENCE [LARGE SCALE GENOMIC DNA]</scope>
    <source>
        <strain evidence="2 3">NIES-4017</strain>
    </source>
</reference>
<dbReference type="PANTHER" id="PTHR12706">
    <property type="entry name" value="STRAWBERRY NOTCH-RELATED"/>
    <property type="match status" value="1"/>
</dbReference>
<dbReference type="Pfam" id="PF13872">
    <property type="entry name" value="AAA_34"/>
    <property type="match status" value="1"/>
</dbReference>
<dbReference type="GO" id="GO:0042393">
    <property type="term" value="F:histone binding"/>
    <property type="evidence" value="ECO:0007669"/>
    <property type="project" value="TreeGrafter"/>
</dbReference>
<dbReference type="PANTHER" id="PTHR12706:SF30">
    <property type="entry name" value="PROTEIN STRAWBERRY NOTCH-RELATED"/>
    <property type="match status" value="1"/>
</dbReference>
<accession>A0AAD3HQB8</accession>
<evidence type="ECO:0000259" key="1">
    <source>
        <dbReference type="Pfam" id="PF13872"/>
    </source>
</evidence>
<sequence>ADDASAEAQLAAKRAEVRRLFGPGSRLHQLVSWLGGAEGKDDCLIVLDECHKAKNLLDAAGNSSQTGLAVESLQDQLPNARVLYSSATGASEPDNLRYMIRLGSFGYPHIGDMINALKRSGLGALEMFCMGLKATGTYVSRTLSYKGAEFRTEVLEIDPTFRVMYDRSCALWSLVYNVMRALPKTKNRSGRDMKASLFWGAHQRFYRQMLIASKVRRCAELADEALRRGMCVVIGLQSTGEANLNSAREAAAAGGGAGGGDEEGMDDFVSAPKMILHNFISQWLFHFNTPVGGLMRQKKMQHLQSEIYRVCLAWKNQPPAAEEAARIARTARIEAKKEARRAAAAEAAAAAAVAAA</sequence>
<feature type="domain" description="Strawberry notch AAA" evidence="1">
    <location>
        <begin position="23"/>
        <end position="167"/>
    </location>
</feature>
<protein>
    <recommendedName>
        <fullName evidence="1">Strawberry notch AAA domain-containing protein</fullName>
    </recommendedName>
</protein>
<dbReference type="EMBL" id="BMAR01000025">
    <property type="protein sequence ID" value="GFR48740.1"/>
    <property type="molecule type" value="Genomic_DNA"/>
</dbReference>
<dbReference type="AlphaFoldDB" id="A0AAD3HQB8"/>
<dbReference type="GO" id="GO:0031490">
    <property type="term" value="F:chromatin DNA binding"/>
    <property type="evidence" value="ECO:0007669"/>
    <property type="project" value="TreeGrafter"/>
</dbReference>
<gene>
    <name evidence="2" type="ORF">Agub_g10698</name>
</gene>
<keyword evidence="3" id="KW-1185">Reference proteome</keyword>
<feature type="non-terminal residue" evidence="2">
    <location>
        <position position="1"/>
    </location>
</feature>
<evidence type="ECO:0000313" key="3">
    <source>
        <dbReference type="Proteomes" id="UP001054857"/>
    </source>
</evidence>
<comment type="caution">
    <text evidence="2">The sequence shown here is derived from an EMBL/GenBank/DDBJ whole genome shotgun (WGS) entry which is preliminary data.</text>
</comment>
<feature type="non-terminal residue" evidence="2">
    <location>
        <position position="356"/>
    </location>
</feature>
<dbReference type="GO" id="GO:0005634">
    <property type="term" value="C:nucleus"/>
    <property type="evidence" value="ECO:0007669"/>
    <property type="project" value="TreeGrafter"/>
</dbReference>
<proteinExistence type="predicted"/>